<name>A0A1M5SJJ4_9FLAO</name>
<dbReference type="SUPFAM" id="SSF53756">
    <property type="entry name" value="UDP-Glycosyltransferase/glycogen phosphorylase"/>
    <property type="match status" value="1"/>
</dbReference>
<evidence type="ECO:0000313" key="4">
    <source>
        <dbReference type="Proteomes" id="UP000184522"/>
    </source>
</evidence>
<dbReference type="PANTHER" id="PTHR45947">
    <property type="entry name" value="SULFOQUINOVOSYL TRANSFERASE SQD2"/>
    <property type="match status" value="1"/>
</dbReference>
<evidence type="ECO:0000259" key="1">
    <source>
        <dbReference type="Pfam" id="PF00534"/>
    </source>
</evidence>
<dbReference type="GO" id="GO:0016757">
    <property type="term" value="F:glycosyltransferase activity"/>
    <property type="evidence" value="ECO:0007669"/>
    <property type="project" value="InterPro"/>
</dbReference>
<dbReference type="STRING" id="1089305.SAMN05444148_1885"/>
<dbReference type="AlphaFoldDB" id="A0A1M5SJJ4"/>
<feature type="domain" description="Glycosyl transferase family 1" evidence="1">
    <location>
        <begin position="220"/>
        <end position="389"/>
    </location>
</feature>
<protein>
    <submittedName>
        <fullName evidence="3">Colanic acid/amylovoran biosynthesis glycosyltransferase</fullName>
    </submittedName>
</protein>
<evidence type="ECO:0000313" key="3">
    <source>
        <dbReference type="EMBL" id="SHH38625.1"/>
    </source>
</evidence>
<dbReference type="InterPro" id="IPR001296">
    <property type="entry name" value="Glyco_trans_1"/>
</dbReference>
<dbReference type="OrthoDB" id="832722at2"/>
<dbReference type="Gene3D" id="3.40.50.2000">
    <property type="entry name" value="Glycogen Phosphorylase B"/>
    <property type="match status" value="2"/>
</dbReference>
<keyword evidence="4" id="KW-1185">Reference proteome</keyword>
<dbReference type="Proteomes" id="UP000184522">
    <property type="component" value="Unassembled WGS sequence"/>
</dbReference>
<evidence type="ECO:0000259" key="2">
    <source>
        <dbReference type="Pfam" id="PF13439"/>
    </source>
</evidence>
<sequence>MKKRKPLKIAVVVGVFPSVSEAFITNQLRFLVKSGHHVDILATRHLDLDNPLCSSEAYNSLKTKARELSKTSLLSKSYFQRLFKAFSILLKFRSSIHLLKAFNVFKYGSDALNFNVFFKTYYKYYFNIYNYDVVHIHYGDNAVHLDSLINNFKKSIVVTFHGYDAHKFEKSFYNLLSQRKDITITVNTNFTKSKVEKLGFDTFQINILPVGLDTNIFNPEKKDSKFDNINILFVGRLIELKGPILAIKIVEKILEARDNVILNIIGDGPMFSECESYIEINNLTDRIHLLGSKSQSDIKYHMKNSDIFLFPGIVDGQGNSEAQGLVIQEAQAMQLPVVTSNVGGISDGLIDKKTGFIVEESNVDTFVSKIVWLMDNPSIRKEMGEAGRQFVVRNYDSSILGEKLLDIYYDSLKN</sequence>
<dbReference type="InterPro" id="IPR050194">
    <property type="entry name" value="Glycosyltransferase_grp1"/>
</dbReference>
<keyword evidence="3" id="KW-0808">Transferase</keyword>
<dbReference type="EMBL" id="FQWS01000002">
    <property type="protein sequence ID" value="SHH38625.1"/>
    <property type="molecule type" value="Genomic_DNA"/>
</dbReference>
<proteinExistence type="predicted"/>
<dbReference type="PANTHER" id="PTHR45947:SF3">
    <property type="entry name" value="SULFOQUINOVOSYL TRANSFERASE SQD2"/>
    <property type="match status" value="1"/>
</dbReference>
<accession>A0A1M5SJJ4</accession>
<dbReference type="Pfam" id="PF13439">
    <property type="entry name" value="Glyco_transf_4"/>
    <property type="match status" value="1"/>
</dbReference>
<gene>
    <name evidence="3" type="ORF">SAMN05444148_1885</name>
</gene>
<dbReference type="RefSeq" id="WP_073085807.1">
    <property type="nucleotide sequence ID" value="NZ_FQWS01000002.1"/>
</dbReference>
<dbReference type="InterPro" id="IPR028098">
    <property type="entry name" value="Glyco_trans_4-like_N"/>
</dbReference>
<organism evidence="3 4">
    <name type="scientific">Winogradskyella jejuensis</name>
    <dbReference type="NCBI Taxonomy" id="1089305"/>
    <lineage>
        <taxon>Bacteria</taxon>
        <taxon>Pseudomonadati</taxon>
        <taxon>Bacteroidota</taxon>
        <taxon>Flavobacteriia</taxon>
        <taxon>Flavobacteriales</taxon>
        <taxon>Flavobacteriaceae</taxon>
        <taxon>Winogradskyella</taxon>
    </lineage>
</organism>
<dbReference type="Pfam" id="PF00534">
    <property type="entry name" value="Glycos_transf_1"/>
    <property type="match status" value="1"/>
</dbReference>
<reference evidence="4" key="1">
    <citation type="submission" date="2016-11" db="EMBL/GenBank/DDBJ databases">
        <authorList>
            <person name="Varghese N."/>
            <person name="Submissions S."/>
        </authorList>
    </citation>
    <scope>NUCLEOTIDE SEQUENCE [LARGE SCALE GENOMIC DNA]</scope>
    <source>
        <strain evidence="4">DSM 25330</strain>
    </source>
</reference>
<feature type="domain" description="Glycosyltransferase subfamily 4-like N-terminal" evidence="2">
    <location>
        <begin position="22"/>
        <end position="215"/>
    </location>
</feature>